<dbReference type="Gene3D" id="1.10.510.10">
    <property type="entry name" value="Transferase(Phosphotransferase) domain 1"/>
    <property type="match status" value="1"/>
</dbReference>
<evidence type="ECO:0000256" key="4">
    <source>
        <dbReference type="ARBA" id="ARBA00022840"/>
    </source>
</evidence>
<dbReference type="SMART" id="SM00220">
    <property type="entry name" value="S_TKc"/>
    <property type="match status" value="1"/>
</dbReference>
<feature type="domain" description="Protein kinase" evidence="5">
    <location>
        <begin position="193"/>
        <end position="471"/>
    </location>
</feature>
<keyword evidence="1" id="KW-0808">Transferase</keyword>
<dbReference type="InterPro" id="IPR001245">
    <property type="entry name" value="Ser-Thr/Tyr_kinase_cat_dom"/>
</dbReference>
<dbReference type="SUPFAM" id="SSF56112">
    <property type="entry name" value="Protein kinase-like (PK-like)"/>
    <property type="match status" value="1"/>
</dbReference>
<dbReference type="PROSITE" id="PS50011">
    <property type="entry name" value="PROTEIN_KINASE_DOM"/>
    <property type="match status" value="1"/>
</dbReference>
<protein>
    <submittedName>
        <fullName evidence="6">Kinase-like protein</fullName>
    </submittedName>
</protein>
<dbReference type="PANTHER" id="PTHR44329">
    <property type="entry name" value="SERINE/THREONINE-PROTEIN KINASE TNNI3K-RELATED"/>
    <property type="match status" value="1"/>
</dbReference>
<dbReference type="EMBL" id="KV428103">
    <property type="protein sequence ID" value="KZT36622.1"/>
    <property type="molecule type" value="Genomic_DNA"/>
</dbReference>
<evidence type="ECO:0000259" key="5">
    <source>
        <dbReference type="PROSITE" id="PS50011"/>
    </source>
</evidence>
<dbReference type="AlphaFoldDB" id="A0A166BQ24"/>
<dbReference type="InterPro" id="IPR051681">
    <property type="entry name" value="Ser/Thr_Kinases-Pseudokinases"/>
</dbReference>
<accession>A0A166BQ24</accession>
<evidence type="ECO:0000256" key="1">
    <source>
        <dbReference type="ARBA" id="ARBA00022679"/>
    </source>
</evidence>
<evidence type="ECO:0000256" key="3">
    <source>
        <dbReference type="ARBA" id="ARBA00022777"/>
    </source>
</evidence>
<keyword evidence="7" id="KW-1185">Reference proteome</keyword>
<sequence>MPYLRTDLLAVRQKGRPWEGSVNFTVDAPWEDIGSMTELHVDAESQDILTPLHAAGEREQEDYLLMVDRYSTFGIVDWGPGKELDVLLQNLIMREENDLLIKDEGYFRGRIPLDIAYREGSFEGWTTLTFIPSMGHSGNAEWTHQEVDLCLKVVCTEEQRKSNGLASVPPALQGYQLGRNPKALHDLTGHIIRRGDRPLASGGFADVWTGIWTDKDRPRKVAIKVIRPTSAQLPNTETDLISRRLRREIKVWQSLVHPNVVELLGICNGFGDFPAMVSLWYENGNIVSYISSLGKSGTLRLRMKLLTEVARGLHYLHEGRPPVVHGDIKGPNILIDENGVARLADFGLSKIEGLSNSVHFTTTTFAATVRWMALEMAEATSNDEIMSPTAWTDVWSYASLIVEILTGKIPYWEKKNDAAVLVAILRHIPPPLPPGTVIQPELRGLMDKCWSQSPQERPTMAQVLNEMERLFSDCN</sequence>
<dbReference type="Proteomes" id="UP000076798">
    <property type="component" value="Unassembled WGS sequence"/>
</dbReference>
<keyword evidence="3 6" id="KW-0418">Kinase</keyword>
<dbReference type="Pfam" id="PF07714">
    <property type="entry name" value="PK_Tyr_Ser-Thr"/>
    <property type="match status" value="1"/>
</dbReference>
<name>A0A166BQ24_9AGAM</name>
<gene>
    <name evidence="6" type="ORF">SISSUDRAFT_1049666</name>
</gene>
<dbReference type="InterPro" id="IPR008271">
    <property type="entry name" value="Ser/Thr_kinase_AS"/>
</dbReference>
<dbReference type="GO" id="GO:0004674">
    <property type="term" value="F:protein serine/threonine kinase activity"/>
    <property type="evidence" value="ECO:0007669"/>
    <property type="project" value="TreeGrafter"/>
</dbReference>
<keyword evidence="4" id="KW-0067">ATP-binding</keyword>
<evidence type="ECO:0000313" key="6">
    <source>
        <dbReference type="EMBL" id="KZT36622.1"/>
    </source>
</evidence>
<dbReference type="GO" id="GO:0005524">
    <property type="term" value="F:ATP binding"/>
    <property type="evidence" value="ECO:0007669"/>
    <property type="project" value="UniProtKB-KW"/>
</dbReference>
<dbReference type="OrthoDB" id="538607at2759"/>
<dbReference type="InterPro" id="IPR011009">
    <property type="entry name" value="Kinase-like_dom_sf"/>
</dbReference>
<keyword evidence="2" id="KW-0547">Nucleotide-binding</keyword>
<evidence type="ECO:0000313" key="7">
    <source>
        <dbReference type="Proteomes" id="UP000076798"/>
    </source>
</evidence>
<organism evidence="6 7">
    <name type="scientific">Sistotremastrum suecicum HHB10207 ss-3</name>
    <dbReference type="NCBI Taxonomy" id="1314776"/>
    <lineage>
        <taxon>Eukaryota</taxon>
        <taxon>Fungi</taxon>
        <taxon>Dikarya</taxon>
        <taxon>Basidiomycota</taxon>
        <taxon>Agaricomycotina</taxon>
        <taxon>Agaricomycetes</taxon>
        <taxon>Sistotremastrales</taxon>
        <taxon>Sistotremastraceae</taxon>
        <taxon>Sistotremastrum</taxon>
    </lineage>
</organism>
<dbReference type="PANTHER" id="PTHR44329:SF288">
    <property type="entry name" value="MITOGEN-ACTIVATED PROTEIN KINASE KINASE KINASE 20"/>
    <property type="match status" value="1"/>
</dbReference>
<evidence type="ECO:0000256" key="2">
    <source>
        <dbReference type="ARBA" id="ARBA00022741"/>
    </source>
</evidence>
<reference evidence="6 7" key="1">
    <citation type="journal article" date="2016" name="Mol. Biol. Evol.">
        <title>Comparative Genomics of Early-Diverging Mushroom-Forming Fungi Provides Insights into the Origins of Lignocellulose Decay Capabilities.</title>
        <authorList>
            <person name="Nagy L.G."/>
            <person name="Riley R."/>
            <person name="Tritt A."/>
            <person name="Adam C."/>
            <person name="Daum C."/>
            <person name="Floudas D."/>
            <person name="Sun H."/>
            <person name="Yadav J.S."/>
            <person name="Pangilinan J."/>
            <person name="Larsson K.H."/>
            <person name="Matsuura K."/>
            <person name="Barry K."/>
            <person name="Labutti K."/>
            <person name="Kuo R."/>
            <person name="Ohm R.A."/>
            <person name="Bhattacharya S.S."/>
            <person name="Shirouzu T."/>
            <person name="Yoshinaga Y."/>
            <person name="Martin F.M."/>
            <person name="Grigoriev I.V."/>
            <person name="Hibbett D.S."/>
        </authorList>
    </citation>
    <scope>NUCLEOTIDE SEQUENCE [LARGE SCALE GENOMIC DNA]</scope>
    <source>
        <strain evidence="6 7">HHB10207 ss-3</strain>
    </source>
</reference>
<dbReference type="PROSITE" id="PS00108">
    <property type="entry name" value="PROTEIN_KINASE_ST"/>
    <property type="match status" value="1"/>
</dbReference>
<dbReference type="STRING" id="1314776.A0A166BQ24"/>
<proteinExistence type="predicted"/>
<dbReference type="InterPro" id="IPR000719">
    <property type="entry name" value="Prot_kinase_dom"/>
</dbReference>